<name>A0A8H6Z3K2_9AGAR</name>
<comment type="caution">
    <text evidence="2">The sequence shown here is derived from an EMBL/GenBank/DDBJ whole genome shotgun (WGS) entry which is preliminary data.</text>
</comment>
<proteinExistence type="predicted"/>
<sequence length="90" mass="10245">MNSEISYKLYQQLKVYFNGPWKTNMNIKQTKAMMLNVPETLMRPHYVASGLLALNDKFDPGKLQLHTGQTPAHPSASTPPPCFNRSDEQH</sequence>
<feature type="region of interest" description="Disordered" evidence="1">
    <location>
        <begin position="62"/>
        <end position="90"/>
    </location>
</feature>
<evidence type="ECO:0000313" key="2">
    <source>
        <dbReference type="EMBL" id="KAF7368660.1"/>
    </source>
</evidence>
<reference evidence="2" key="1">
    <citation type="submission" date="2020-05" db="EMBL/GenBank/DDBJ databases">
        <title>Mycena genomes resolve the evolution of fungal bioluminescence.</title>
        <authorList>
            <person name="Tsai I.J."/>
        </authorList>
    </citation>
    <scope>NUCLEOTIDE SEQUENCE</scope>
    <source>
        <strain evidence="2">CCC161011</strain>
    </source>
</reference>
<dbReference type="EMBL" id="JACAZI010000002">
    <property type="protein sequence ID" value="KAF7368660.1"/>
    <property type="molecule type" value="Genomic_DNA"/>
</dbReference>
<protein>
    <submittedName>
        <fullName evidence="2">Uncharacterized protein</fullName>
    </submittedName>
</protein>
<organism evidence="2 3">
    <name type="scientific">Mycena venus</name>
    <dbReference type="NCBI Taxonomy" id="2733690"/>
    <lineage>
        <taxon>Eukaryota</taxon>
        <taxon>Fungi</taxon>
        <taxon>Dikarya</taxon>
        <taxon>Basidiomycota</taxon>
        <taxon>Agaricomycotina</taxon>
        <taxon>Agaricomycetes</taxon>
        <taxon>Agaricomycetidae</taxon>
        <taxon>Agaricales</taxon>
        <taxon>Marasmiineae</taxon>
        <taxon>Mycenaceae</taxon>
        <taxon>Mycena</taxon>
    </lineage>
</organism>
<keyword evidence="3" id="KW-1185">Reference proteome</keyword>
<dbReference type="Proteomes" id="UP000620124">
    <property type="component" value="Unassembled WGS sequence"/>
</dbReference>
<evidence type="ECO:0000256" key="1">
    <source>
        <dbReference type="SAM" id="MobiDB-lite"/>
    </source>
</evidence>
<evidence type="ECO:0000313" key="3">
    <source>
        <dbReference type="Proteomes" id="UP000620124"/>
    </source>
</evidence>
<gene>
    <name evidence="2" type="ORF">MVEN_00190200</name>
</gene>
<dbReference type="OrthoDB" id="3055270at2759"/>
<accession>A0A8H6Z3K2</accession>
<dbReference type="AlphaFoldDB" id="A0A8H6Z3K2"/>